<organism evidence="11 13">
    <name type="scientific">Rotaria socialis</name>
    <dbReference type="NCBI Taxonomy" id="392032"/>
    <lineage>
        <taxon>Eukaryota</taxon>
        <taxon>Metazoa</taxon>
        <taxon>Spiralia</taxon>
        <taxon>Gnathifera</taxon>
        <taxon>Rotifera</taxon>
        <taxon>Eurotatoria</taxon>
        <taxon>Bdelloidea</taxon>
        <taxon>Philodinida</taxon>
        <taxon>Philodinidae</taxon>
        <taxon>Rotaria</taxon>
    </lineage>
</organism>
<name>A0A822EBZ2_9BILA</name>
<feature type="compositionally biased region" description="Basic residues" evidence="10">
    <location>
        <begin position="23"/>
        <end position="32"/>
    </location>
</feature>
<reference evidence="11" key="1">
    <citation type="submission" date="2021-02" db="EMBL/GenBank/DDBJ databases">
        <authorList>
            <person name="Nowell W R."/>
        </authorList>
    </citation>
    <scope>NUCLEOTIDE SEQUENCE</scope>
</reference>
<dbReference type="PANTHER" id="PTHR11822">
    <property type="entry name" value="NADP-SPECIFIC ISOCITRATE DEHYDROGENASE"/>
    <property type="match status" value="1"/>
</dbReference>
<evidence type="ECO:0000256" key="9">
    <source>
        <dbReference type="ARBA" id="ARBA00023211"/>
    </source>
</evidence>
<comment type="similarity">
    <text evidence="3">Belongs to the isocitrate and isopropylmalate dehydrogenases family.</text>
</comment>
<keyword evidence="6" id="KW-0479">Metal-binding</keyword>
<evidence type="ECO:0000313" key="13">
    <source>
        <dbReference type="Proteomes" id="UP000663848"/>
    </source>
</evidence>
<dbReference type="Gene3D" id="3.40.718.10">
    <property type="entry name" value="Isopropylmalate Dehydrogenase"/>
    <property type="match status" value="1"/>
</dbReference>
<keyword evidence="5" id="KW-0816">Tricarboxylic acid cycle</keyword>
<evidence type="ECO:0000256" key="2">
    <source>
        <dbReference type="ARBA" id="ARBA00001946"/>
    </source>
</evidence>
<keyword evidence="8" id="KW-0560">Oxidoreductase</keyword>
<comment type="cofactor">
    <cofactor evidence="2">
        <name>Mg(2+)</name>
        <dbReference type="ChEBI" id="CHEBI:18420"/>
    </cofactor>
</comment>
<dbReference type="EMBL" id="CAJOBR010072166">
    <property type="protein sequence ID" value="CAF5102971.1"/>
    <property type="molecule type" value="Genomic_DNA"/>
</dbReference>
<evidence type="ECO:0000256" key="6">
    <source>
        <dbReference type="ARBA" id="ARBA00022723"/>
    </source>
</evidence>
<keyword evidence="4" id="KW-0329">Glyoxylate bypass</keyword>
<dbReference type="PANTHER" id="PTHR11822:SF21">
    <property type="entry name" value="ISOCITRATE DEHYDROGENASE [NADP], MITOCHONDRIAL"/>
    <property type="match status" value="1"/>
</dbReference>
<keyword evidence="7" id="KW-0460">Magnesium</keyword>
<dbReference type="AlphaFoldDB" id="A0A822EBZ2"/>
<dbReference type="GO" id="GO:0005739">
    <property type="term" value="C:mitochondrion"/>
    <property type="evidence" value="ECO:0007669"/>
    <property type="project" value="TreeGrafter"/>
</dbReference>
<dbReference type="SUPFAM" id="SSF53659">
    <property type="entry name" value="Isocitrate/Isopropylmalate dehydrogenase-like"/>
    <property type="match status" value="1"/>
</dbReference>
<protein>
    <submittedName>
        <fullName evidence="11">Uncharacterized protein</fullName>
    </submittedName>
</protein>
<gene>
    <name evidence="11" type="ORF">QYT958_LOCUS44640</name>
    <name evidence="12" type="ORF">QYT958_LOCUS44947</name>
</gene>
<accession>A0A822EBZ2</accession>
<comment type="caution">
    <text evidence="11">The sequence shown here is derived from an EMBL/GenBank/DDBJ whole genome shotgun (WGS) entry which is preliminary data.</text>
</comment>
<evidence type="ECO:0000256" key="8">
    <source>
        <dbReference type="ARBA" id="ARBA00023002"/>
    </source>
</evidence>
<comment type="cofactor">
    <cofactor evidence="1">
        <name>Mn(2+)</name>
        <dbReference type="ChEBI" id="CHEBI:29035"/>
    </cofactor>
</comment>
<dbReference type="Proteomes" id="UP000663848">
    <property type="component" value="Unassembled WGS sequence"/>
</dbReference>
<sequence>MSSVLVCPDGKTIEAEAAHGTVTRHYREHQKGRPTSTNPIASIF</sequence>
<dbReference type="GO" id="GO:0004450">
    <property type="term" value="F:isocitrate dehydrogenase (NADP+) activity"/>
    <property type="evidence" value="ECO:0007669"/>
    <property type="project" value="InterPro"/>
</dbReference>
<feature type="non-terminal residue" evidence="11">
    <location>
        <position position="1"/>
    </location>
</feature>
<evidence type="ECO:0000313" key="12">
    <source>
        <dbReference type="EMBL" id="CAF5102971.1"/>
    </source>
</evidence>
<evidence type="ECO:0000256" key="1">
    <source>
        <dbReference type="ARBA" id="ARBA00001936"/>
    </source>
</evidence>
<evidence type="ECO:0000256" key="4">
    <source>
        <dbReference type="ARBA" id="ARBA00022435"/>
    </source>
</evidence>
<evidence type="ECO:0000256" key="3">
    <source>
        <dbReference type="ARBA" id="ARBA00007769"/>
    </source>
</evidence>
<evidence type="ECO:0000256" key="5">
    <source>
        <dbReference type="ARBA" id="ARBA00022532"/>
    </source>
</evidence>
<proteinExistence type="inferred from homology"/>
<evidence type="ECO:0000256" key="7">
    <source>
        <dbReference type="ARBA" id="ARBA00022842"/>
    </source>
</evidence>
<evidence type="ECO:0000313" key="11">
    <source>
        <dbReference type="EMBL" id="CAF5097080.1"/>
    </source>
</evidence>
<dbReference type="GO" id="GO:0006739">
    <property type="term" value="P:NADP+ metabolic process"/>
    <property type="evidence" value="ECO:0007669"/>
    <property type="project" value="TreeGrafter"/>
</dbReference>
<dbReference type="GO" id="GO:0006097">
    <property type="term" value="P:glyoxylate cycle"/>
    <property type="evidence" value="ECO:0007669"/>
    <property type="project" value="UniProtKB-KW"/>
</dbReference>
<dbReference type="GO" id="GO:0046872">
    <property type="term" value="F:metal ion binding"/>
    <property type="evidence" value="ECO:0007669"/>
    <property type="project" value="UniProtKB-KW"/>
</dbReference>
<dbReference type="InterPro" id="IPR004790">
    <property type="entry name" value="Isocitrate_DH_NADP"/>
</dbReference>
<feature type="region of interest" description="Disordered" evidence="10">
    <location>
        <begin position="23"/>
        <end position="44"/>
    </location>
</feature>
<feature type="compositionally biased region" description="Polar residues" evidence="10">
    <location>
        <begin position="33"/>
        <end position="44"/>
    </location>
</feature>
<keyword evidence="9" id="KW-0464">Manganese</keyword>
<dbReference type="EMBL" id="CAJOBR010070120">
    <property type="protein sequence ID" value="CAF5097080.1"/>
    <property type="molecule type" value="Genomic_DNA"/>
</dbReference>
<dbReference type="GO" id="GO:0006102">
    <property type="term" value="P:isocitrate metabolic process"/>
    <property type="evidence" value="ECO:0007669"/>
    <property type="project" value="InterPro"/>
</dbReference>
<evidence type="ECO:0000256" key="10">
    <source>
        <dbReference type="SAM" id="MobiDB-lite"/>
    </source>
</evidence>
<dbReference type="GO" id="GO:0006099">
    <property type="term" value="P:tricarboxylic acid cycle"/>
    <property type="evidence" value="ECO:0007669"/>
    <property type="project" value="UniProtKB-KW"/>
</dbReference>